<keyword evidence="6 8" id="KW-1133">Transmembrane helix</keyword>
<keyword evidence="5 8" id="KW-0812">Transmembrane</keyword>
<reference evidence="10" key="1">
    <citation type="journal article" date="2019" name="Microbiol. Resour. Announc.">
        <title>Complete Genome Sequence of Halomonas olivaria, a Moderately Halophilic Bacterium Isolated from Olive Processing Effluents, Obtained by Nanopore Sequencing.</title>
        <authorList>
            <person name="Nagata S."/>
            <person name="Ii K.M."/>
            <person name="Tsukimi T."/>
            <person name="Miura M.C."/>
            <person name="Galipon J."/>
            <person name="Arakawa K."/>
        </authorList>
    </citation>
    <scope>NUCLEOTIDE SEQUENCE [LARGE SCALE GENOMIC DNA]</scope>
    <source>
        <strain evidence="10">TYRC17</strain>
    </source>
</reference>
<keyword evidence="3" id="KW-0813">Transport</keyword>
<evidence type="ECO:0000256" key="2">
    <source>
        <dbReference type="ARBA" id="ARBA00010735"/>
    </source>
</evidence>
<sequence>MSQGTSHSPLRSALQGVREAIPLLGGYIPVALSFGLVATQAGFSTLEATAISALIYAGASQFLFVGMIATGAPLWLVVAMTLLINVRHVVYGPNLAGLLPRSRHWPWLMHGLTDQVFALALTRLPQLPEVKRFSWFVGASLLAWGAWIIGTAVGATAGEAFTARWPLLGEIMPFALPALFFDHGGTALYRQALGSRHGLHHFSGAVFDPGWLEQRGDPLAAACGAVLLLHAVLYAKICHQ</sequence>
<gene>
    <name evidence="9" type="ORF">HORIV_50460</name>
</gene>
<name>A0ABM7GNN2_9GAMM</name>
<evidence type="ECO:0000313" key="9">
    <source>
        <dbReference type="EMBL" id="BBI52625.1"/>
    </source>
</evidence>
<dbReference type="Pfam" id="PF03591">
    <property type="entry name" value="AzlC"/>
    <property type="match status" value="1"/>
</dbReference>
<comment type="subcellular location">
    <subcellularLocation>
        <location evidence="1">Cell membrane</location>
        <topology evidence="1">Multi-pass membrane protein</topology>
    </subcellularLocation>
</comment>
<accession>A0ABM7GNN2</accession>
<dbReference type="PANTHER" id="PTHR34979">
    <property type="entry name" value="INNER MEMBRANE PROTEIN YGAZ"/>
    <property type="match status" value="1"/>
</dbReference>
<feature type="transmembrane region" description="Helical" evidence="8">
    <location>
        <begin position="219"/>
        <end position="237"/>
    </location>
</feature>
<keyword evidence="7 8" id="KW-0472">Membrane</keyword>
<organism evidence="9 10">
    <name type="scientific">Vreelandella olivaria</name>
    <dbReference type="NCBI Taxonomy" id="390919"/>
    <lineage>
        <taxon>Bacteria</taxon>
        <taxon>Pseudomonadati</taxon>
        <taxon>Pseudomonadota</taxon>
        <taxon>Gammaproteobacteria</taxon>
        <taxon>Oceanospirillales</taxon>
        <taxon>Halomonadaceae</taxon>
        <taxon>Vreelandella</taxon>
    </lineage>
</organism>
<keyword evidence="4" id="KW-1003">Cell membrane</keyword>
<evidence type="ECO:0000256" key="8">
    <source>
        <dbReference type="SAM" id="Phobius"/>
    </source>
</evidence>
<evidence type="ECO:0000256" key="3">
    <source>
        <dbReference type="ARBA" id="ARBA00022448"/>
    </source>
</evidence>
<dbReference type="InterPro" id="IPR011606">
    <property type="entry name" value="Brnchd-chn_aa_trnsp_permease"/>
</dbReference>
<evidence type="ECO:0000256" key="5">
    <source>
        <dbReference type="ARBA" id="ARBA00022692"/>
    </source>
</evidence>
<comment type="similarity">
    <text evidence="2">Belongs to the AzlC family.</text>
</comment>
<evidence type="ECO:0000313" key="10">
    <source>
        <dbReference type="Proteomes" id="UP000289555"/>
    </source>
</evidence>
<proteinExistence type="inferred from homology"/>
<evidence type="ECO:0000256" key="7">
    <source>
        <dbReference type="ARBA" id="ARBA00023136"/>
    </source>
</evidence>
<feature type="transmembrane region" description="Helical" evidence="8">
    <location>
        <begin position="62"/>
        <end position="84"/>
    </location>
</feature>
<dbReference type="PANTHER" id="PTHR34979:SF1">
    <property type="entry name" value="INNER MEMBRANE PROTEIN YGAZ"/>
    <property type="match status" value="1"/>
</dbReference>
<protein>
    <submittedName>
        <fullName evidence="9">Uncharacterized protein</fullName>
    </submittedName>
</protein>
<evidence type="ECO:0000256" key="1">
    <source>
        <dbReference type="ARBA" id="ARBA00004651"/>
    </source>
</evidence>
<keyword evidence="10" id="KW-1185">Reference proteome</keyword>
<feature type="transmembrane region" description="Helical" evidence="8">
    <location>
        <begin position="133"/>
        <end position="157"/>
    </location>
</feature>
<dbReference type="Proteomes" id="UP000289555">
    <property type="component" value="Chromosome"/>
</dbReference>
<dbReference type="EMBL" id="AP019416">
    <property type="protein sequence ID" value="BBI52625.1"/>
    <property type="molecule type" value="Genomic_DNA"/>
</dbReference>
<evidence type="ECO:0000256" key="6">
    <source>
        <dbReference type="ARBA" id="ARBA00022989"/>
    </source>
</evidence>
<evidence type="ECO:0000256" key="4">
    <source>
        <dbReference type="ARBA" id="ARBA00022475"/>
    </source>
</evidence>
<feature type="transmembrane region" description="Helical" evidence="8">
    <location>
        <begin position="20"/>
        <end position="41"/>
    </location>
</feature>